<comment type="caution">
    <text evidence="1">The sequence shown here is derived from an EMBL/GenBank/DDBJ whole genome shotgun (WGS) entry which is preliminary data.</text>
</comment>
<proteinExistence type="predicted"/>
<gene>
    <name evidence="1" type="ORF">CCAP1982_LOCUS13578</name>
</gene>
<sequence>MTHSISNSLLQVISLRGESSYVQSIDDDHDHSACSVNSECVKSRREYVGAKQLKILQQSTGEQGATCERRVALLYKDYEEPRNKKQQQQQIVCTGKTKVKAASCKLFSEYRASWLKALEDQVHVLVACFIVESERILRFLFRIEHKSTLLSIRQRLVRFGKLISSAKSSTSARVASALATNRKISCQLMQSIANNGEESVVVNFELPKMVENKADANKHSKIKESKQPKCAMLMSS</sequence>
<evidence type="ECO:0000313" key="2">
    <source>
        <dbReference type="Proteomes" id="UP000606786"/>
    </source>
</evidence>
<reference evidence="1" key="1">
    <citation type="submission" date="2020-11" db="EMBL/GenBank/DDBJ databases">
        <authorList>
            <person name="Whitehead M."/>
        </authorList>
    </citation>
    <scope>NUCLEOTIDE SEQUENCE</scope>
    <source>
        <strain evidence="1">EGII</strain>
    </source>
</reference>
<name>A0A811V3V0_CERCA</name>
<dbReference type="EMBL" id="CAJHJT010000034">
    <property type="protein sequence ID" value="CAD7005218.1"/>
    <property type="molecule type" value="Genomic_DNA"/>
</dbReference>
<dbReference type="AlphaFoldDB" id="A0A811V3V0"/>
<organism evidence="1 2">
    <name type="scientific">Ceratitis capitata</name>
    <name type="common">Mediterranean fruit fly</name>
    <name type="synonym">Tephritis capitata</name>
    <dbReference type="NCBI Taxonomy" id="7213"/>
    <lineage>
        <taxon>Eukaryota</taxon>
        <taxon>Metazoa</taxon>
        <taxon>Ecdysozoa</taxon>
        <taxon>Arthropoda</taxon>
        <taxon>Hexapoda</taxon>
        <taxon>Insecta</taxon>
        <taxon>Pterygota</taxon>
        <taxon>Neoptera</taxon>
        <taxon>Endopterygota</taxon>
        <taxon>Diptera</taxon>
        <taxon>Brachycera</taxon>
        <taxon>Muscomorpha</taxon>
        <taxon>Tephritoidea</taxon>
        <taxon>Tephritidae</taxon>
        <taxon>Ceratitis</taxon>
        <taxon>Ceratitis</taxon>
    </lineage>
</organism>
<evidence type="ECO:0000313" key="1">
    <source>
        <dbReference type="EMBL" id="CAD7005218.1"/>
    </source>
</evidence>
<dbReference type="Proteomes" id="UP000606786">
    <property type="component" value="Unassembled WGS sequence"/>
</dbReference>
<keyword evidence="2" id="KW-1185">Reference proteome</keyword>
<accession>A0A811V3V0</accession>
<protein>
    <submittedName>
        <fullName evidence="1">(Mediterranean fruit fly) hypothetical protein</fullName>
    </submittedName>
</protein>